<protein>
    <recommendedName>
        <fullName evidence="3">ParB/Sulfiredoxin domain-containing protein</fullName>
    </recommendedName>
</protein>
<sequence>MEYRNFNMLRSIAPNIVNEDTDWYSDKVIWYGGELEKEFWHVNTVTKLINPNKIIGSTHLLSCSNQISWLNYLESLPRMNSFLKMDLNQLINFITCGKENHKTCIEINNKYFITSGNHRLTLAKFLNIESVNMEVLIYKHKNEKKLFYFENFYL</sequence>
<accession>A0A4V3RSC6</accession>
<evidence type="ECO:0000313" key="1">
    <source>
        <dbReference type="EMBL" id="TGY66820.1"/>
    </source>
</evidence>
<evidence type="ECO:0008006" key="3">
    <source>
        <dbReference type="Google" id="ProtNLM"/>
    </source>
</evidence>
<dbReference type="AlphaFoldDB" id="A0A4V3RSC6"/>
<gene>
    <name evidence="1" type="ORF">E5339_20685</name>
</gene>
<dbReference type="EMBL" id="SRYJ01000075">
    <property type="protein sequence ID" value="TGY66820.1"/>
    <property type="molecule type" value="Genomic_DNA"/>
</dbReference>
<comment type="caution">
    <text evidence="1">The sequence shown here is derived from an EMBL/GenBank/DDBJ whole genome shotgun (WGS) entry which is preliminary data.</text>
</comment>
<dbReference type="Proteomes" id="UP000310760">
    <property type="component" value="Unassembled WGS sequence"/>
</dbReference>
<proteinExistence type="predicted"/>
<reference evidence="1 2" key="1">
    <citation type="submission" date="2019-04" db="EMBL/GenBank/DDBJ databases">
        <title>Microbes associate with the intestines of laboratory mice.</title>
        <authorList>
            <person name="Navarre W."/>
            <person name="Wong E."/>
            <person name="Huang K."/>
            <person name="Tropini C."/>
            <person name="Ng K."/>
            <person name="Yu B."/>
        </authorList>
    </citation>
    <scope>NUCLEOTIDE SEQUENCE [LARGE SCALE GENOMIC DNA]</scope>
    <source>
        <strain evidence="1 2">NM22_B1</strain>
    </source>
</reference>
<name>A0A4V3RSC6_9BACT</name>
<evidence type="ECO:0000313" key="2">
    <source>
        <dbReference type="Proteomes" id="UP000310760"/>
    </source>
</evidence>
<dbReference type="RefSeq" id="WP_135952755.1">
    <property type="nucleotide sequence ID" value="NZ_CAPOAU010000138.1"/>
</dbReference>
<organism evidence="1 2">
    <name type="scientific">Phocaeicola sartorii</name>
    <dbReference type="NCBI Taxonomy" id="671267"/>
    <lineage>
        <taxon>Bacteria</taxon>
        <taxon>Pseudomonadati</taxon>
        <taxon>Bacteroidota</taxon>
        <taxon>Bacteroidia</taxon>
        <taxon>Bacteroidales</taxon>
        <taxon>Bacteroidaceae</taxon>
        <taxon>Phocaeicola</taxon>
    </lineage>
</organism>